<evidence type="ECO:0000256" key="1">
    <source>
        <dbReference type="SAM" id="MobiDB-lite"/>
    </source>
</evidence>
<proteinExistence type="predicted"/>
<reference evidence="3" key="1">
    <citation type="submission" date="2020-01" db="EMBL/GenBank/DDBJ databases">
        <authorList>
            <consortium name="DOE Joint Genome Institute"/>
            <person name="Haridas S."/>
            <person name="Albert R."/>
            <person name="Binder M."/>
            <person name="Bloem J."/>
            <person name="Labutti K."/>
            <person name="Salamov A."/>
            <person name="Andreopoulos B."/>
            <person name="Baker S.E."/>
            <person name="Barry K."/>
            <person name="Bills G."/>
            <person name="Bluhm B.H."/>
            <person name="Cannon C."/>
            <person name="Castanera R."/>
            <person name="Culley D.E."/>
            <person name="Daum C."/>
            <person name="Ezra D."/>
            <person name="Gonzalez J.B."/>
            <person name="Henrissat B."/>
            <person name="Kuo A."/>
            <person name="Liang C."/>
            <person name="Lipzen A."/>
            <person name="Lutzoni F."/>
            <person name="Magnuson J."/>
            <person name="Mondo S."/>
            <person name="Nolan M."/>
            <person name="Ohm R."/>
            <person name="Pangilinan J."/>
            <person name="Park H.-J."/>
            <person name="Ramirez L."/>
            <person name="Alfaro M."/>
            <person name="Sun H."/>
            <person name="Tritt A."/>
            <person name="Yoshinaga Y."/>
            <person name="Zwiers L.-H."/>
            <person name="Turgeon B.G."/>
            <person name="Goodwin S.B."/>
            <person name="Spatafora J.W."/>
            <person name="Crous P.W."/>
            <person name="Grigoriev I.V."/>
        </authorList>
    </citation>
    <scope>NUCLEOTIDE SEQUENCE</scope>
    <source>
        <strain evidence="3">CBS 342.82</strain>
    </source>
</reference>
<organism evidence="3">
    <name type="scientific">Dissoconium aciculare CBS 342.82</name>
    <dbReference type="NCBI Taxonomy" id="1314786"/>
    <lineage>
        <taxon>Eukaryota</taxon>
        <taxon>Fungi</taxon>
        <taxon>Dikarya</taxon>
        <taxon>Ascomycota</taxon>
        <taxon>Pezizomycotina</taxon>
        <taxon>Dothideomycetes</taxon>
        <taxon>Dothideomycetidae</taxon>
        <taxon>Mycosphaerellales</taxon>
        <taxon>Dissoconiaceae</taxon>
        <taxon>Dissoconium</taxon>
    </lineage>
</organism>
<gene>
    <name evidence="3" type="ORF">K489DRAFT_413600</name>
</gene>
<name>A0A6J3LSB1_9PEZI</name>
<evidence type="ECO:0000313" key="2">
    <source>
        <dbReference type="Proteomes" id="UP000504637"/>
    </source>
</evidence>
<accession>A0A6J3LSB1</accession>
<keyword evidence="2" id="KW-1185">Reference proteome</keyword>
<dbReference type="Proteomes" id="UP000504637">
    <property type="component" value="Unplaced"/>
</dbReference>
<dbReference type="RefSeq" id="XP_033455554.1">
    <property type="nucleotide sequence ID" value="XM_033608061.1"/>
</dbReference>
<dbReference type="GeneID" id="54365860"/>
<evidence type="ECO:0000313" key="3">
    <source>
        <dbReference type="RefSeq" id="XP_033455554.1"/>
    </source>
</evidence>
<reference evidence="3" key="2">
    <citation type="submission" date="2020-04" db="EMBL/GenBank/DDBJ databases">
        <authorList>
            <consortium name="NCBI Genome Project"/>
        </authorList>
    </citation>
    <scope>NUCLEOTIDE SEQUENCE</scope>
    <source>
        <strain evidence="3">CBS 342.82</strain>
    </source>
</reference>
<feature type="compositionally biased region" description="Basic and acidic residues" evidence="1">
    <location>
        <begin position="7"/>
        <end position="17"/>
    </location>
</feature>
<feature type="region of interest" description="Disordered" evidence="1">
    <location>
        <begin position="1"/>
        <end position="20"/>
    </location>
</feature>
<dbReference type="AlphaFoldDB" id="A0A6J3LSB1"/>
<reference evidence="3" key="3">
    <citation type="submission" date="2025-08" db="UniProtKB">
        <authorList>
            <consortium name="RefSeq"/>
        </authorList>
    </citation>
    <scope>IDENTIFICATION</scope>
    <source>
        <strain evidence="3">CBS 342.82</strain>
    </source>
</reference>
<sequence length="179" mass="20826">MAITRSMLKDRKSKVTDADTLMTGDQAHQAVKEEGQLPHAVKEEDHSPQVVKKENSIYVLEAHVDKPTTFMWALKSIKDTIGRKYENLTIGYEMMQRERHASIYRGLYIYFRDKYFAQEVKDALPEVLKESSRNTIWFTSLEWAMERKAQDPFVEIGLADWEKHDYVPGALLNENGELE</sequence>
<protein>
    <submittedName>
        <fullName evidence="3">Uncharacterized protein</fullName>
    </submittedName>
</protein>